<dbReference type="PANTHER" id="PTHR43278:SF4">
    <property type="entry name" value="NAD(P)H-DEPENDENT FMN-CONTAINING OXIDOREDUCTASE YWQN-RELATED"/>
    <property type="match status" value="1"/>
</dbReference>
<comment type="caution">
    <text evidence="4">The sequence shown here is derived from an EMBL/GenBank/DDBJ whole genome shotgun (WGS) entry which is preliminary data.</text>
</comment>
<keyword evidence="2" id="KW-0288">FMN</keyword>
<keyword evidence="1" id="KW-0285">Flavoprotein</keyword>
<proteinExistence type="predicted"/>
<sequence>MSHRPFRVLGLCNGSIRGNSEILLKAALQEIQTSTSEPVTASWIHVPSVVIPRNPKPLASAADVSLGNVVSMKAGVSSEDFFADDRRAVLDAILDADAIIFATPVYSHQPPGFLKAVTDRILGPFTDAAFVQRVLERKKAGDPKFKNHPVDSRVLNPRVVGFLAVAGSSQMEHVTMALPTLHQFVYPIHGKVVDQVVLNGYASPGSVIYKNGGKAIERAKQLGRHVASQLGKKFDDAEYLGPQPDGACPYCHLAKFDFLGGPNNEIGCLVCGAKGNLIIKGGLITPFWIHESSWSCITMEGKRLHVDHIQEASMEEAKALESFSPAKVEDVKKSLLDTGIPTTPLPSQSRHGADIRPYEMSKGWSRFGNIWGLSNCLRYGRHSPAGPTKGSEL</sequence>
<feature type="domain" description="NADPH-dependent FMN reductase-like" evidence="3">
    <location>
        <begin position="7"/>
        <end position="177"/>
    </location>
</feature>
<protein>
    <recommendedName>
        <fullName evidence="3">NADPH-dependent FMN reductase-like domain-containing protein</fullName>
    </recommendedName>
</protein>
<dbReference type="Proteomes" id="UP000829685">
    <property type="component" value="Unassembled WGS sequence"/>
</dbReference>
<evidence type="ECO:0000313" key="4">
    <source>
        <dbReference type="EMBL" id="KAI1860101.1"/>
    </source>
</evidence>
<dbReference type="InterPro" id="IPR051796">
    <property type="entry name" value="ISF_SsuE-like"/>
</dbReference>
<dbReference type="EMBL" id="JAFIMR010000032">
    <property type="protein sequence ID" value="KAI1860101.1"/>
    <property type="molecule type" value="Genomic_DNA"/>
</dbReference>
<dbReference type="PANTHER" id="PTHR43278">
    <property type="entry name" value="NAD(P)H-DEPENDENT FMN-CONTAINING OXIDOREDUCTASE YWQN-RELATED"/>
    <property type="match status" value="1"/>
</dbReference>
<dbReference type="OrthoDB" id="4407678at2759"/>
<organism evidence="4 5">
    <name type="scientific">Neoarthrinium moseri</name>
    <dbReference type="NCBI Taxonomy" id="1658444"/>
    <lineage>
        <taxon>Eukaryota</taxon>
        <taxon>Fungi</taxon>
        <taxon>Dikarya</taxon>
        <taxon>Ascomycota</taxon>
        <taxon>Pezizomycotina</taxon>
        <taxon>Sordariomycetes</taxon>
        <taxon>Xylariomycetidae</taxon>
        <taxon>Amphisphaeriales</taxon>
        <taxon>Apiosporaceae</taxon>
        <taxon>Neoarthrinium</taxon>
    </lineage>
</organism>
<dbReference type="GO" id="GO:0016491">
    <property type="term" value="F:oxidoreductase activity"/>
    <property type="evidence" value="ECO:0007669"/>
    <property type="project" value="InterPro"/>
</dbReference>
<gene>
    <name evidence="4" type="ORF">JX265_010025</name>
</gene>
<accession>A0A9P9WEI7</accession>
<dbReference type="Gene3D" id="3.40.50.360">
    <property type="match status" value="1"/>
</dbReference>
<reference evidence="4" key="1">
    <citation type="submission" date="2021-03" db="EMBL/GenBank/DDBJ databases">
        <title>Revisited historic fungal species revealed as producer of novel bioactive compounds through whole genome sequencing and comparative genomics.</title>
        <authorList>
            <person name="Vignolle G.A."/>
            <person name="Hochenegger N."/>
            <person name="Mach R.L."/>
            <person name="Mach-Aigner A.R."/>
            <person name="Javad Rahimi M."/>
            <person name="Salim K.A."/>
            <person name="Chan C.M."/>
            <person name="Lim L.B.L."/>
            <person name="Cai F."/>
            <person name="Druzhinina I.S."/>
            <person name="U'Ren J.M."/>
            <person name="Derntl C."/>
        </authorList>
    </citation>
    <scope>NUCLEOTIDE SEQUENCE</scope>
    <source>
        <strain evidence="4">TUCIM 5799</strain>
    </source>
</reference>
<evidence type="ECO:0000313" key="5">
    <source>
        <dbReference type="Proteomes" id="UP000829685"/>
    </source>
</evidence>
<evidence type="ECO:0000256" key="2">
    <source>
        <dbReference type="ARBA" id="ARBA00022643"/>
    </source>
</evidence>
<dbReference type="InterPro" id="IPR029039">
    <property type="entry name" value="Flavoprotein-like_sf"/>
</dbReference>
<dbReference type="SUPFAM" id="SSF52218">
    <property type="entry name" value="Flavoproteins"/>
    <property type="match status" value="1"/>
</dbReference>
<evidence type="ECO:0000256" key="1">
    <source>
        <dbReference type="ARBA" id="ARBA00022630"/>
    </source>
</evidence>
<evidence type="ECO:0000259" key="3">
    <source>
        <dbReference type="Pfam" id="PF03358"/>
    </source>
</evidence>
<dbReference type="AlphaFoldDB" id="A0A9P9WEI7"/>
<dbReference type="InterPro" id="IPR005025">
    <property type="entry name" value="FMN_Rdtase-like_dom"/>
</dbReference>
<dbReference type="Pfam" id="PF03358">
    <property type="entry name" value="FMN_red"/>
    <property type="match status" value="1"/>
</dbReference>
<keyword evidence="5" id="KW-1185">Reference proteome</keyword>
<name>A0A9P9WEI7_9PEZI</name>